<dbReference type="EMBL" id="QROO01000030">
    <property type="protein sequence ID" value="RHL34177.1"/>
    <property type="molecule type" value="Genomic_DNA"/>
</dbReference>
<dbReference type="EMBL" id="WDER01000001">
    <property type="protein sequence ID" value="KAB6087138.1"/>
    <property type="molecule type" value="Genomic_DNA"/>
</dbReference>
<sequence length="107" mass="12225">MRTILVILFLGLPLIVFPQVDANFTFNKETKAIQLILENKYNVPILLNPKSDDESEKGTYYTITLKDNSGTILKNREVYVYHQDLSRKGDFVIGALQKQSYILDLSA</sequence>
<evidence type="ECO:0000313" key="4">
    <source>
        <dbReference type="EMBL" id="RHL34177.1"/>
    </source>
</evidence>
<dbReference type="EMBL" id="WDED01000004">
    <property type="protein sequence ID" value="KAB6149389.1"/>
    <property type="molecule type" value="Genomic_DNA"/>
</dbReference>
<dbReference type="RefSeq" id="WP_008023898.1">
    <property type="nucleotide sequence ID" value="NZ_CP072212.1"/>
</dbReference>
<evidence type="ECO:0000313" key="2">
    <source>
        <dbReference type="EMBL" id="KAB6087827.1"/>
    </source>
</evidence>
<protein>
    <submittedName>
        <fullName evidence="4">Uncharacterized protein</fullName>
    </submittedName>
</protein>
<evidence type="ECO:0000313" key="8">
    <source>
        <dbReference type="Proteomes" id="UP000474077"/>
    </source>
</evidence>
<dbReference type="Proteomes" id="UP000434604">
    <property type="component" value="Unassembled WGS sequence"/>
</dbReference>
<evidence type="ECO:0000313" key="7">
    <source>
        <dbReference type="Proteomes" id="UP000435059"/>
    </source>
</evidence>
<gene>
    <name evidence="4" type="ORF">DW027_19965</name>
    <name evidence="3" type="ORF">GA398_03900</name>
    <name evidence="1" type="ORF">GA560_00510</name>
    <name evidence="2" type="ORF">GA574_11265</name>
</gene>
<organism evidence="4 5">
    <name type="scientific">Bacteroides xylanisolvens</name>
    <dbReference type="NCBI Taxonomy" id="371601"/>
    <lineage>
        <taxon>Bacteria</taxon>
        <taxon>Pseudomonadati</taxon>
        <taxon>Bacteroidota</taxon>
        <taxon>Bacteroidia</taxon>
        <taxon>Bacteroidales</taxon>
        <taxon>Bacteroidaceae</taxon>
        <taxon>Bacteroides</taxon>
    </lineage>
</organism>
<evidence type="ECO:0000313" key="6">
    <source>
        <dbReference type="Proteomes" id="UP000434604"/>
    </source>
</evidence>
<dbReference type="AlphaFoldDB" id="A0A415KD35"/>
<evidence type="ECO:0000313" key="1">
    <source>
        <dbReference type="EMBL" id="KAB6087138.1"/>
    </source>
</evidence>
<dbReference type="EMBL" id="WDES01000017">
    <property type="protein sequence ID" value="KAB6087827.1"/>
    <property type="molecule type" value="Genomic_DNA"/>
</dbReference>
<evidence type="ECO:0000313" key="3">
    <source>
        <dbReference type="EMBL" id="KAB6149389.1"/>
    </source>
</evidence>
<evidence type="ECO:0000313" key="5">
    <source>
        <dbReference type="Proteomes" id="UP000284495"/>
    </source>
</evidence>
<proteinExistence type="predicted"/>
<comment type="caution">
    <text evidence="4">The sequence shown here is derived from an EMBL/GenBank/DDBJ whole genome shotgun (WGS) entry which is preliminary data.</text>
</comment>
<dbReference type="Proteomes" id="UP000284495">
    <property type="component" value="Unassembled WGS sequence"/>
</dbReference>
<reference evidence="4 5" key="1">
    <citation type="submission" date="2018-08" db="EMBL/GenBank/DDBJ databases">
        <title>A genome reference for cultivated species of the human gut microbiota.</title>
        <authorList>
            <person name="Zou Y."/>
            <person name="Xue W."/>
            <person name="Luo G."/>
        </authorList>
    </citation>
    <scope>NUCLEOTIDE SEQUENCE [LARGE SCALE GENOMIC DNA]</scope>
    <source>
        <strain evidence="4 5">AF38-2</strain>
    </source>
</reference>
<dbReference type="Proteomes" id="UP000474077">
    <property type="component" value="Unassembled WGS sequence"/>
</dbReference>
<name>A0A415KD35_9BACE</name>
<dbReference type="Proteomes" id="UP000435059">
    <property type="component" value="Unassembled WGS sequence"/>
</dbReference>
<keyword evidence="7" id="KW-1185">Reference proteome</keyword>
<reference evidence="6 7" key="2">
    <citation type="journal article" date="2019" name="Nat. Med.">
        <title>A library of human gut bacterial isolates paired with longitudinal multiomics data enables mechanistic microbiome research.</title>
        <authorList>
            <person name="Poyet M."/>
            <person name="Groussin M."/>
            <person name="Gibbons S.M."/>
            <person name="Avila-Pacheco J."/>
            <person name="Jiang X."/>
            <person name="Kearney S.M."/>
            <person name="Perrotta A.R."/>
            <person name="Berdy B."/>
            <person name="Zhao S."/>
            <person name="Lieberman T.D."/>
            <person name="Swanson P.K."/>
            <person name="Smith M."/>
            <person name="Roesemann S."/>
            <person name="Alexander J.E."/>
            <person name="Rich S.A."/>
            <person name="Livny J."/>
            <person name="Vlamakis H."/>
            <person name="Clish C."/>
            <person name="Bullock K."/>
            <person name="Deik A."/>
            <person name="Scott J."/>
            <person name="Pierce K.A."/>
            <person name="Xavier R.J."/>
            <person name="Alm E.J."/>
        </authorList>
    </citation>
    <scope>NUCLEOTIDE SEQUENCE [LARGE SCALE GENOMIC DNA]</scope>
    <source>
        <strain evidence="3 6">BIOML-A58</strain>
        <strain evidence="1 8">BIOML-A73</strain>
        <strain evidence="2 7">BIOML-A74</strain>
    </source>
</reference>
<accession>A0A415KD35</accession>